<proteinExistence type="predicted"/>
<dbReference type="EMBL" id="CAJNOV010014709">
    <property type="protein sequence ID" value="CAF1558834.1"/>
    <property type="molecule type" value="Genomic_DNA"/>
</dbReference>
<protein>
    <submittedName>
        <fullName evidence="1">Uncharacterized protein</fullName>
    </submittedName>
</protein>
<dbReference type="EMBL" id="CAJOBH010021242">
    <property type="protein sequence ID" value="CAF4222832.1"/>
    <property type="molecule type" value="Genomic_DNA"/>
</dbReference>
<dbReference type="Proteomes" id="UP000663855">
    <property type="component" value="Unassembled WGS sequence"/>
</dbReference>
<dbReference type="Proteomes" id="UP000663834">
    <property type="component" value="Unassembled WGS sequence"/>
</dbReference>
<accession>A0A815HB99</accession>
<evidence type="ECO:0000313" key="1">
    <source>
        <dbReference type="EMBL" id="CAF1349879.1"/>
    </source>
</evidence>
<reference evidence="1" key="1">
    <citation type="submission" date="2021-02" db="EMBL/GenBank/DDBJ databases">
        <authorList>
            <person name="Nowell W R."/>
        </authorList>
    </citation>
    <scope>NUCLEOTIDE SEQUENCE</scope>
</reference>
<dbReference type="AlphaFoldDB" id="A0A815HB99"/>
<dbReference type="Proteomes" id="UP000681967">
    <property type="component" value="Unassembled WGS sequence"/>
</dbReference>
<evidence type="ECO:0000313" key="4">
    <source>
        <dbReference type="Proteomes" id="UP000663834"/>
    </source>
</evidence>
<gene>
    <name evidence="3" type="ORF">BYL167_LOCUS24453</name>
    <name evidence="2" type="ORF">CJN711_LOCUS30976</name>
    <name evidence="1" type="ORF">KQP761_LOCUS7181</name>
</gene>
<feature type="non-terminal residue" evidence="1">
    <location>
        <position position="1"/>
    </location>
</feature>
<organism evidence="1 4">
    <name type="scientific">Rotaria magnacalcarata</name>
    <dbReference type="NCBI Taxonomy" id="392030"/>
    <lineage>
        <taxon>Eukaryota</taxon>
        <taxon>Metazoa</taxon>
        <taxon>Spiralia</taxon>
        <taxon>Gnathifera</taxon>
        <taxon>Rotifera</taxon>
        <taxon>Eurotatoria</taxon>
        <taxon>Bdelloidea</taxon>
        <taxon>Philodinida</taxon>
        <taxon>Philodinidae</taxon>
        <taxon>Rotaria</taxon>
    </lineage>
</organism>
<sequence length="52" mass="5779">ASTDQLKLYQLWNKNGVSPTQHSLSSVVLMRISSSIEPERLSSMALEFAAKK</sequence>
<evidence type="ECO:0000313" key="2">
    <source>
        <dbReference type="EMBL" id="CAF1558834.1"/>
    </source>
</evidence>
<comment type="caution">
    <text evidence="1">The sequence shown here is derived from an EMBL/GenBank/DDBJ whole genome shotgun (WGS) entry which is preliminary data.</text>
</comment>
<name>A0A815HB99_9BILA</name>
<evidence type="ECO:0000313" key="3">
    <source>
        <dbReference type="EMBL" id="CAF4222832.1"/>
    </source>
</evidence>
<dbReference type="EMBL" id="CAJNOW010002398">
    <property type="protein sequence ID" value="CAF1349879.1"/>
    <property type="molecule type" value="Genomic_DNA"/>
</dbReference>